<dbReference type="AlphaFoldDB" id="A0A4C1WL76"/>
<evidence type="ECO:0000313" key="1">
    <source>
        <dbReference type="EMBL" id="GBP51252.1"/>
    </source>
</evidence>
<protein>
    <submittedName>
        <fullName evidence="1">Uncharacterized protein</fullName>
    </submittedName>
</protein>
<organism evidence="1 2">
    <name type="scientific">Eumeta variegata</name>
    <name type="common">Bagworm moth</name>
    <name type="synonym">Eumeta japonica</name>
    <dbReference type="NCBI Taxonomy" id="151549"/>
    <lineage>
        <taxon>Eukaryota</taxon>
        <taxon>Metazoa</taxon>
        <taxon>Ecdysozoa</taxon>
        <taxon>Arthropoda</taxon>
        <taxon>Hexapoda</taxon>
        <taxon>Insecta</taxon>
        <taxon>Pterygota</taxon>
        <taxon>Neoptera</taxon>
        <taxon>Endopterygota</taxon>
        <taxon>Lepidoptera</taxon>
        <taxon>Glossata</taxon>
        <taxon>Ditrysia</taxon>
        <taxon>Tineoidea</taxon>
        <taxon>Psychidae</taxon>
        <taxon>Oiketicinae</taxon>
        <taxon>Eumeta</taxon>
    </lineage>
</organism>
<dbReference type="OrthoDB" id="10014409at2759"/>
<comment type="caution">
    <text evidence="1">The sequence shown here is derived from an EMBL/GenBank/DDBJ whole genome shotgun (WGS) entry which is preliminary data.</text>
</comment>
<accession>A0A4C1WL76</accession>
<keyword evidence="2" id="KW-1185">Reference proteome</keyword>
<dbReference type="EMBL" id="BGZK01000578">
    <property type="protein sequence ID" value="GBP51252.1"/>
    <property type="molecule type" value="Genomic_DNA"/>
</dbReference>
<sequence>MIYGKPLSGVSSRLMQALQSLYRGSSACLEINGAYTDWFDIRRVVGEECEASTWLFNLFMDRGICSFYTKKPFFLRPCTDPNQNQNRIENSTGSESVTELRLGLTTRPIDVIGEGSHSTFIQDKPQE</sequence>
<evidence type="ECO:0000313" key="2">
    <source>
        <dbReference type="Proteomes" id="UP000299102"/>
    </source>
</evidence>
<name>A0A4C1WL76_EUMVA</name>
<gene>
    <name evidence="1" type="ORF">EVAR_48345_1</name>
</gene>
<dbReference type="Proteomes" id="UP000299102">
    <property type="component" value="Unassembled WGS sequence"/>
</dbReference>
<proteinExistence type="predicted"/>
<reference evidence="1 2" key="1">
    <citation type="journal article" date="2019" name="Commun. Biol.">
        <title>The bagworm genome reveals a unique fibroin gene that provides high tensile strength.</title>
        <authorList>
            <person name="Kono N."/>
            <person name="Nakamura H."/>
            <person name="Ohtoshi R."/>
            <person name="Tomita M."/>
            <person name="Numata K."/>
            <person name="Arakawa K."/>
        </authorList>
    </citation>
    <scope>NUCLEOTIDE SEQUENCE [LARGE SCALE GENOMIC DNA]</scope>
</reference>